<evidence type="ECO:0000313" key="2">
    <source>
        <dbReference type="Proteomes" id="UP000231960"/>
    </source>
</evidence>
<dbReference type="AlphaFoldDB" id="A0A2M9R5Q3"/>
<gene>
    <name evidence="1" type="ORF">CDL10_06360</name>
</gene>
<accession>A0A2M9R5Q3</accession>
<proteinExistence type="predicted"/>
<organism evidence="1 2">
    <name type="scientific">Avrilella dinanensis</name>
    <dbReference type="NCBI Taxonomy" id="2008672"/>
    <lineage>
        <taxon>Bacteria</taxon>
        <taxon>Pseudomonadati</taxon>
        <taxon>Bacteroidota</taxon>
        <taxon>Flavobacteriia</taxon>
        <taxon>Flavobacteriales</taxon>
        <taxon>Flavobacteriaceae</taxon>
        <taxon>Avrilella</taxon>
    </lineage>
</organism>
<keyword evidence="2" id="KW-1185">Reference proteome</keyword>
<dbReference type="RefSeq" id="WP_100677752.1">
    <property type="nucleotide sequence ID" value="NZ_NIPO01000001.1"/>
</dbReference>
<sequence length="99" mass="10138">MLNSILNLEGVAVLTKEQQINLTGGNYAISDIGLSASAGTGTCAFYIPKCTAPGEHGPQCNYGQGSIVVRNVDKETAQGGAGAYGGKWCCDSCGGASWY</sequence>
<name>A0A2M9R5Q3_9FLAO</name>
<evidence type="ECO:0000313" key="1">
    <source>
        <dbReference type="EMBL" id="PJR04189.1"/>
    </source>
</evidence>
<protein>
    <submittedName>
        <fullName evidence="1">Uncharacterized protein</fullName>
    </submittedName>
</protein>
<reference evidence="1 2" key="1">
    <citation type="submission" date="2017-06" db="EMBL/GenBank/DDBJ databases">
        <title>Description of Avrilella dinanensis gen. nov. sp. nov.</title>
        <authorList>
            <person name="Leyer C."/>
            <person name="Sassi M."/>
            <person name="Minet J."/>
            <person name="Kayal S."/>
            <person name="Cattoir V."/>
        </authorList>
    </citation>
    <scope>NUCLEOTIDE SEQUENCE [LARGE SCALE GENOMIC DNA]</scope>
    <source>
        <strain evidence="1 2">UR159</strain>
    </source>
</reference>
<dbReference type="Proteomes" id="UP000231960">
    <property type="component" value="Unassembled WGS sequence"/>
</dbReference>
<dbReference type="OrthoDB" id="1274341at2"/>
<dbReference type="EMBL" id="NIPO01000001">
    <property type="protein sequence ID" value="PJR04189.1"/>
    <property type="molecule type" value="Genomic_DNA"/>
</dbReference>
<comment type="caution">
    <text evidence="1">The sequence shown here is derived from an EMBL/GenBank/DDBJ whole genome shotgun (WGS) entry which is preliminary data.</text>
</comment>